<reference evidence="4 5" key="1">
    <citation type="submission" date="2014-11" db="EMBL/GenBank/DDBJ databases">
        <authorList>
            <person name="Zhu J."/>
            <person name="Qi W."/>
            <person name="Song R."/>
        </authorList>
    </citation>
    <scope>NUCLEOTIDE SEQUENCE [LARGE SCALE GENOMIC DNA]</scope>
</reference>
<keyword evidence="5" id="KW-1185">Reference proteome</keyword>
<feature type="compositionally biased region" description="Basic and acidic residues" evidence="1">
    <location>
        <begin position="242"/>
        <end position="251"/>
    </location>
</feature>
<protein>
    <recommendedName>
        <fullName evidence="3">CSC1/OSCA1-like cytosolic domain-containing protein</fullName>
    </recommendedName>
</protein>
<organism evidence="4 5">
    <name type="scientific">Vitrella brassicaformis (strain CCMP3155)</name>
    <dbReference type="NCBI Taxonomy" id="1169540"/>
    <lineage>
        <taxon>Eukaryota</taxon>
        <taxon>Sar</taxon>
        <taxon>Alveolata</taxon>
        <taxon>Colpodellida</taxon>
        <taxon>Vitrellaceae</taxon>
        <taxon>Vitrella</taxon>
    </lineage>
</organism>
<dbReference type="PANTHER" id="PTHR13018:SF83">
    <property type="entry name" value="RRM DOMAIN-CONTAINING PROTEIN"/>
    <property type="match status" value="1"/>
</dbReference>
<feature type="transmembrane region" description="Helical" evidence="2">
    <location>
        <begin position="468"/>
        <end position="486"/>
    </location>
</feature>
<feature type="transmembrane region" description="Helical" evidence="2">
    <location>
        <begin position="655"/>
        <end position="674"/>
    </location>
</feature>
<sequence>MPVSEEEAKDHGTWSKVRRLGGYVQHLMEADEDTEHLYTASGFPKGTEQFPLCCNNLEFAELGAGFPMYFDFLKQLVLLLVGYFILMVPAMVVYGQENKLSHKEDGWKEESRLGDLLTAGNLGRNNEGTQLPTIAMACVAIFTLVILVHFNRRQEWMRRSVDKEACHPNDFAIMIRGLPPDAIDEEEISVFFEEHATPGDESVPVVKVVVGFDVAEHFALQERKKKIEIAIGKKAKQKTRQRGQDRSERTVAADTDAEGGGGAAGGCCSCLFGGEHLEMRDMSALRAELENVKAQIAQMSQLDSQNTLKGSGYAILILKKEADQRSCLDRWSNDLWVQLHRLTCGLIPTNLPKFRGNIDLRVERAPNPDDIVWHNMGFTDMQRLQAKLKTYGIVIFLLGASFGATYGLTIANKELVKAELGGSIVTFVLSMLLVGVIAGINVGLQSLISYLVPYQRHVTVTGRDASEMNMLTAALVLNTALIHFISNINPKEWYAAGGLMQNMLLQLCFNAVIVPFFYLLDLTSWFRRLLANRIVNKIGVEKTKMTQEQFNKYYEGPAFDTSRRYANILKTFTVTAVYLPVLPLGTVVSIFALIIMYWVDKFILLRWCVRPYVQSSFLADNANRIVRLVAIFIPVFALAFLGPSLGGDARRLNRTLCLMLLAAAVVLFVFPISWQRHLCLTYWCQRRVSSEVDAFSGESYYVAQYNWAVNTLYHTTNPIYKALGEELNPPILADPDADTEDISPVAHNNNQDQGGDRGHILKRKSSNIAFQSIGAARPSQQHGGKAIQGGQINLQSVIQQAASAAATTQTQGLNFRQMYVAQMPNRITNQAGRMSTAQPPVVNMGGPHTQVYGQPQQQFVPPQGGPFIHQQQPHNPAYVQQQQQQQQAPQPVYVQQPPQPAYVQQQQQPQYVQHQHQQQPYNPTQVYHQPLVYGAQQHQQVPIQQQQGFLTNQANMRR</sequence>
<proteinExistence type="predicted"/>
<dbReference type="GO" id="GO:0005886">
    <property type="term" value="C:plasma membrane"/>
    <property type="evidence" value="ECO:0007669"/>
    <property type="project" value="TreeGrafter"/>
</dbReference>
<dbReference type="InterPro" id="IPR027815">
    <property type="entry name" value="CSC1/OSCA1-like_cyt"/>
</dbReference>
<evidence type="ECO:0000313" key="4">
    <source>
        <dbReference type="EMBL" id="CEM34404.1"/>
    </source>
</evidence>
<feature type="domain" description="CSC1/OSCA1-like cytosolic" evidence="3">
    <location>
        <begin position="170"/>
        <end position="375"/>
    </location>
</feature>
<feature type="region of interest" description="Disordered" evidence="1">
    <location>
        <begin position="846"/>
        <end position="920"/>
    </location>
</feature>
<feature type="compositionally biased region" description="Low complexity" evidence="1">
    <location>
        <begin position="850"/>
        <end position="920"/>
    </location>
</feature>
<feature type="transmembrane region" description="Helical" evidence="2">
    <location>
        <begin position="625"/>
        <end position="643"/>
    </location>
</feature>
<feature type="transmembrane region" description="Helical" evidence="2">
    <location>
        <begin position="423"/>
        <end position="448"/>
    </location>
</feature>
<feature type="transmembrane region" description="Helical" evidence="2">
    <location>
        <begin position="572"/>
        <end position="599"/>
    </location>
</feature>
<dbReference type="Proteomes" id="UP000041254">
    <property type="component" value="Unassembled WGS sequence"/>
</dbReference>
<evidence type="ECO:0000256" key="2">
    <source>
        <dbReference type="SAM" id="Phobius"/>
    </source>
</evidence>
<dbReference type="VEuPathDB" id="CryptoDB:Vbra_10351"/>
<dbReference type="GO" id="GO:0005227">
    <property type="term" value="F:calcium-activated cation channel activity"/>
    <property type="evidence" value="ECO:0007669"/>
    <property type="project" value="InterPro"/>
</dbReference>
<keyword evidence="2" id="KW-0472">Membrane</keyword>
<evidence type="ECO:0000256" key="1">
    <source>
        <dbReference type="SAM" id="MobiDB-lite"/>
    </source>
</evidence>
<feature type="transmembrane region" description="Helical" evidence="2">
    <location>
        <begin position="131"/>
        <end position="150"/>
    </location>
</feature>
<gene>
    <name evidence="4" type="ORF">Vbra_10351</name>
</gene>
<keyword evidence="2" id="KW-1133">Transmembrane helix</keyword>
<dbReference type="AlphaFoldDB" id="A0A0G4GUA1"/>
<feature type="transmembrane region" description="Helical" evidence="2">
    <location>
        <begin position="76"/>
        <end position="95"/>
    </location>
</feature>
<name>A0A0G4GUA1_VITBC</name>
<dbReference type="Pfam" id="PF14703">
    <property type="entry name" value="PHM7_cyt"/>
    <property type="match status" value="1"/>
</dbReference>
<dbReference type="EMBL" id="CDMY01000821">
    <property type="protein sequence ID" value="CEM34404.1"/>
    <property type="molecule type" value="Genomic_DNA"/>
</dbReference>
<dbReference type="STRING" id="1169540.A0A0G4GUA1"/>
<dbReference type="OrthoDB" id="197892at2759"/>
<dbReference type="OMA" id="WENLHIS"/>
<evidence type="ECO:0000259" key="3">
    <source>
        <dbReference type="Pfam" id="PF14703"/>
    </source>
</evidence>
<evidence type="ECO:0000313" key="5">
    <source>
        <dbReference type="Proteomes" id="UP000041254"/>
    </source>
</evidence>
<feature type="region of interest" description="Disordered" evidence="1">
    <location>
        <begin position="236"/>
        <end position="259"/>
    </location>
</feature>
<dbReference type="PANTHER" id="PTHR13018">
    <property type="entry name" value="PROBABLE MEMBRANE PROTEIN DUF221-RELATED"/>
    <property type="match status" value="1"/>
</dbReference>
<feature type="region of interest" description="Disordered" evidence="1">
    <location>
        <begin position="737"/>
        <end position="759"/>
    </location>
</feature>
<accession>A0A0G4GUA1</accession>
<dbReference type="InParanoid" id="A0A0G4GUA1"/>
<feature type="transmembrane region" description="Helical" evidence="2">
    <location>
        <begin position="391"/>
        <end position="411"/>
    </location>
</feature>
<dbReference type="InterPro" id="IPR045122">
    <property type="entry name" value="Csc1-like"/>
</dbReference>
<feature type="transmembrane region" description="Helical" evidence="2">
    <location>
        <begin position="498"/>
        <end position="520"/>
    </location>
</feature>
<keyword evidence="2" id="KW-0812">Transmembrane</keyword>